<dbReference type="Proteomes" id="UP000190541">
    <property type="component" value="Unassembled WGS sequence"/>
</dbReference>
<sequence length="300" mass="33107">MAEMATAANPCMLRPPAANTGHGLPAGGLARYVCPWKRTGTGTEWSKSRRQHRRFPLPAGFLTINFFKIMGSFRKGIQGGFSGKVGNVVGAHWRGIDYMRSLPRVSKGRVVTEDQLVHRVRFACAVNFAKPISFVFNAGYGKLAKQNLSGYNLAVRQIFKQAIVGEYPDFEVDPALVRISEGDLVRPRNPMVEVLSGQLLRFTWADHTRRGIKADHSDRAIVVVYNPAKAEYQYDTQGAERLDEELLLELPDYFAGDEVHVYLGMVSKTGGNACNSLYLGTVTVDGGEASAPEPEEEDEP</sequence>
<proteinExistence type="predicted"/>
<dbReference type="EMBL" id="FUYS01000004">
    <property type="protein sequence ID" value="SKB59287.1"/>
    <property type="molecule type" value="Genomic_DNA"/>
</dbReference>
<dbReference type="InterPro" id="IPR046233">
    <property type="entry name" value="DUF6266"/>
</dbReference>
<dbReference type="Pfam" id="PF19781">
    <property type="entry name" value="DUF6266"/>
    <property type="match status" value="1"/>
</dbReference>
<accession>A0A1T5CIK7</accession>
<evidence type="ECO:0000313" key="2">
    <source>
        <dbReference type="Proteomes" id="UP000190541"/>
    </source>
</evidence>
<dbReference type="AlphaFoldDB" id="A0A1T5CIK7"/>
<protein>
    <submittedName>
        <fullName evidence="1">Uncharacterized protein</fullName>
    </submittedName>
</protein>
<name>A0A1T5CIK7_9SPHI</name>
<organism evidence="1 2">
    <name type="scientific">Parapedobacter luteus</name>
    <dbReference type="NCBI Taxonomy" id="623280"/>
    <lineage>
        <taxon>Bacteria</taxon>
        <taxon>Pseudomonadati</taxon>
        <taxon>Bacteroidota</taxon>
        <taxon>Sphingobacteriia</taxon>
        <taxon>Sphingobacteriales</taxon>
        <taxon>Sphingobacteriaceae</taxon>
        <taxon>Parapedobacter</taxon>
    </lineage>
</organism>
<reference evidence="1 2" key="1">
    <citation type="submission" date="2017-02" db="EMBL/GenBank/DDBJ databases">
        <authorList>
            <person name="Peterson S.W."/>
        </authorList>
    </citation>
    <scope>NUCLEOTIDE SEQUENCE [LARGE SCALE GENOMIC DNA]</scope>
    <source>
        <strain evidence="1 2">DSM 22899</strain>
    </source>
</reference>
<gene>
    <name evidence="1" type="ORF">SAMN05660226_02261</name>
</gene>
<evidence type="ECO:0000313" key="1">
    <source>
        <dbReference type="EMBL" id="SKB59287.1"/>
    </source>
</evidence>
<keyword evidence="2" id="KW-1185">Reference proteome</keyword>
<dbReference type="STRING" id="623280.SAMN05660226_02261"/>